<sequence length="212" mass="23600">MVIPFAVKHRDRQKSGRVNAGFSLVEVMLAATLGSLALALVGSLFISAQKIARQKSQQLYLLQSMSNAFQTIEEDIQRAGFDNGFGHTLRLMSAANVIEQNGASEFGLAYYREMASNDNYRMVRYYLNSGKLMVCEQGSALSSAIKPLHQIQACRSLLDERVLRVTSFAITSSPLSNSHAHSALWHLTLAVQSLDLNYSRQLTVDVTQRNWQ</sequence>
<protein>
    <submittedName>
        <fullName evidence="2">Uncharacterized protein</fullName>
    </submittedName>
</protein>
<dbReference type="Proteomes" id="UP000092528">
    <property type="component" value="Chromosome 1"/>
</dbReference>
<dbReference type="RefSeq" id="WP_065545133.1">
    <property type="nucleotide sequence ID" value="NZ_CP016414.1"/>
</dbReference>
<dbReference type="GeneID" id="96871436"/>
<accession>A0A1C7F6W0</accession>
<dbReference type="Pfam" id="PF07963">
    <property type="entry name" value="N_methyl"/>
    <property type="match status" value="1"/>
</dbReference>
<reference evidence="2 3" key="1">
    <citation type="submission" date="2016-07" db="EMBL/GenBank/DDBJ databases">
        <title>Genome sequencing of Vibrio scophthalmi strain VS-05, an isolated from Paralichthys olivaceus.</title>
        <authorList>
            <person name="Han H.-J."/>
        </authorList>
    </citation>
    <scope>NUCLEOTIDE SEQUENCE [LARGE SCALE GENOMIC DNA]</scope>
    <source>
        <strain evidence="2 3">VS-05</strain>
    </source>
</reference>
<keyword evidence="1" id="KW-0812">Transmembrane</keyword>
<dbReference type="STRING" id="45658.VSVS12_02408"/>
<evidence type="ECO:0000256" key="1">
    <source>
        <dbReference type="SAM" id="Phobius"/>
    </source>
</evidence>
<evidence type="ECO:0000313" key="2">
    <source>
        <dbReference type="EMBL" id="ANU35700.1"/>
    </source>
</evidence>
<evidence type="ECO:0000313" key="3">
    <source>
        <dbReference type="Proteomes" id="UP000092528"/>
    </source>
</evidence>
<gene>
    <name evidence="2" type="ORF">VSVS05_00567</name>
</gene>
<dbReference type="EMBL" id="CP016414">
    <property type="protein sequence ID" value="ANU35700.1"/>
    <property type="molecule type" value="Genomic_DNA"/>
</dbReference>
<keyword evidence="1" id="KW-1133">Transmembrane helix</keyword>
<organism evidence="2 3">
    <name type="scientific">Vibrio scophthalmi</name>
    <dbReference type="NCBI Taxonomy" id="45658"/>
    <lineage>
        <taxon>Bacteria</taxon>
        <taxon>Pseudomonadati</taxon>
        <taxon>Pseudomonadota</taxon>
        <taxon>Gammaproteobacteria</taxon>
        <taxon>Vibrionales</taxon>
        <taxon>Vibrionaceae</taxon>
        <taxon>Vibrio</taxon>
    </lineage>
</organism>
<keyword evidence="1" id="KW-0472">Membrane</keyword>
<dbReference type="PROSITE" id="PS00409">
    <property type="entry name" value="PROKAR_NTER_METHYL"/>
    <property type="match status" value="1"/>
</dbReference>
<feature type="transmembrane region" description="Helical" evidence="1">
    <location>
        <begin position="20"/>
        <end position="46"/>
    </location>
</feature>
<dbReference type="AlphaFoldDB" id="A0A1C7F6W0"/>
<keyword evidence="3" id="KW-1185">Reference proteome</keyword>
<proteinExistence type="predicted"/>
<dbReference type="PATRIC" id="fig|45658.7.peg.530"/>
<dbReference type="InterPro" id="IPR012902">
    <property type="entry name" value="N_methyl_site"/>
</dbReference>
<name>A0A1C7F6W0_9VIBR</name>